<organism evidence="1 2">
    <name type="scientific">Candidatus Spyradosoma merdigallinarum</name>
    <dbReference type="NCBI Taxonomy" id="2840950"/>
    <lineage>
        <taxon>Bacteria</taxon>
        <taxon>Pseudomonadati</taxon>
        <taxon>Verrucomicrobiota</taxon>
        <taxon>Opitutia</taxon>
        <taxon>Opitutia incertae sedis</taxon>
        <taxon>Candidatus Spyradosoma</taxon>
    </lineage>
</organism>
<dbReference type="Proteomes" id="UP000886812">
    <property type="component" value="Unassembled WGS sequence"/>
</dbReference>
<protein>
    <submittedName>
        <fullName evidence="1">Uncharacterized protein</fullName>
    </submittedName>
</protein>
<reference evidence="1" key="2">
    <citation type="journal article" date="2021" name="PeerJ">
        <title>Extensive microbial diversity within the chicken gut microbiome revealed by metagenomics and culture.</title>
        <authorList>
            <person name="Gilroy R."/>
            <person name="Ravi A."/>
            <person name="Getino M."/>
            <person name="Pursley I."/>
            <person name="Horton D.L."/>
            <person name="Alikhan N.F."/>
            <person name="Baker D."/>
            <person name="Gharbi K."/>
            <person name="Hall N."/>
            <person name="Watson M."/>
            <person name="Adriaenssens E.M."/>
            <person name="Foster-Nyarko E."/>
            <person name="Jarju S."/>
            <person name="Secka A."/>
            <person name="Antonio M."/>
            <person name="Oren A."/>
            <person name="Chaudhuri R.R."/>
            <person name="La Ragione R."/>
            <person name="Hildebrand F."/>
            <person name="Pallen M.J."/>
        </authorList>
    </citation>
    <scope>NUCLEOTIDE SEQUENCE</scope>
    <source>
        <strain evidence="1">10669</strain>
    </source>
</reference>
<evidence type="ECO:0000313" key="1">
    <source>
        <dbReference type="EMBL" id="HIV04814.1"/>
    </source>
</evidence>
<evidence type="ECO:0000313" key="2">
    <source>
        <dbReference type="Proteomes" id="UP000886812"/>
    </source>
</evidence>
<sequence length="63" mass="6920">MKMNSAMSEKPRCRAAPRIALLTVLAGELAVPVAVEQAGTPRRMRVFDGAFFVEENPRSAQVF</sequence>
<gene>
    <name evidence="1" type="ORF">IAC75_06705</name>
</gene>
<name>A0A9D1NKH0_9BACT</name>
<reference evidence="1" key="1">
    <citation type="submission" date="2020-10" db="EMBL/GenBank/DDBJ databases">
        <authorList>
            <person name="Gilroy R."/>
        </authorList>
    </citation>
    <scope>NUCLEOTIDE SEQUENCE</scope>
    <source>
        <strain evidence="1">10669</strain>
    </source>
</reference>
<proteinExistence type="predicted"/>
<accession>A0A9D1NKH0</accession>
<dbReference type="AlphaFoldDB" id="A0A9D1NKH0"/>
<comment type="caution">
    <text evidence="1">The sequence shown here is derived from an EMBL/GenBank/DDBJ whole genome shotgun (WGS) entry which is preliminary data.</text>
</comment>
<dbReference type="EMBL" id="DVOG01000178">
    <property type="protein sequence ID" value="HIV04814.1"/>
    <property type="molecule type" value="Genomic_DNA"/>
</dbReference>